<dbReference type="EMBL" id="UGYO01000001">
    <property type="protein sequence ID" value="SUI74268.1"/>
    <property type="molecule type" value="Genomic_DNA"/>
</dbReference>
<dbReference type="Pfam" id="PF07366">
    <property type="entry name" value="SnoaL"/>
    <property type="match status" value="1"/>
</dbReference>
<dbReference type="AlphaFoldDB" id="A0A380A6R0"/>
<proteinExistence type="predicted"/>
<dbReference type="InterPro" id="IPR009959">
    <property type="entry name" value="Cyclase_SnoaL-like"/>
</dbReference>
<feature type="chain" id="PRO_5016747093" evidence="1">
    <location>
        <begin position="33"/>
        <end position="193"/>
    </location>
</feature>
<keyword evidence="1" id="KW-0732">Signal</keyword>
<dbReference type="RefSeq" id="WP_107005174.1">
    <property type="nucleotide sequence ID" value="NZ_JADZHC010000081.1"/>
</dbReference>
<evidence type="ECO:0000313" key="2">
    <source>
        <dbReference type="EMBL" id="SUI74268.1"/>
    </source>
</evidence>
<organism evidence="2 3">
    <name type="scientific">Shewanella algae</name>
    <dbReference type="NCBI Taxonomy" id="38313"/>
    <lineage>
        <taxon>Bacteria</taxon>
        <taxon>Pseudomonadati</taxon>
        <taxon>Pseudomonadota</taxon>
        <taxon>Gammaproteobacteria</taxon>
        <taxon>Alteromonadales</taxon>
        <taxon>Shewanellaceae</taxon>
        <taxon>Shewanella</taxon>
    </lineage>
</organism>
<dbReference type="InterPro" id="IPR032710">
    <property type="entry name" value="NTF2-like_dom_sf"/>
</dbReference>
<dbReference type="Gene3D" id="3.10.450.50">
    <property type="match status" value="1"/>
</dbReference>
<sequence length="193" mass="21058">MKRESPALNASRPLSRAAIWPTLLCSALALSAASVVARPAALATNLPVPKVLVTDGSQAEAEIVQAARLYAAFWNSGDPAFAREALSEHFVDRTLPSGRPQGLGGVLQASEGFRQAVPDLSAEIEHLLVADDYVTVRLRFRGHFSGQFGEQQGQGQAINFQAVDLYRVKQGRITDNWHLEDYQSLFSQMNLKP</sequence>
<dbReference type="GO" id="GO:0030638">
    <property type="term" value="P:polyketide metabolic process"/>
    <property type="evidence" value="ECO:0007669"/>
    <property type="project" value="InterPro"/>
</dbReference>
<dbReference type="PANTHER" id="PTHR38436:SF1">
    <property type="entry name" value="ESTER CYCLASE"/>
    <property type="match status" value="1"/>
</dbReference>
<feature type="signal peptide" evidence="1">
    <location>
        <begin position="1"/>
        <end position="32"/>
    </location>
</feature>
<gene>
    <name evidence="2" type="ORF">NCTC10738_02266</name>
</gene>
<name>A0A380A6R0_9GAMM</name>
<dbReference type="SUPFAM" id="SSF54427">
    <property type="entry name" value="NTF2-like"/>
    <property type="match status" value="1"/>
</dbReference>
<keyword evidence="3" id="KW-1185">Reference proteome</keyword>
<protein>
    <submittedName>
        <fullName evidence="2">Predicted ester cyclase</fullName>
    </submittedName>
</protein>
<evidence type="ECO:0000313" key="3">
    <source>
        <dbReference type="Proteomes" id="UP000254069"/>
    </source>
</evidence>
<reference evidence="2 3" key="1">
    <citation type="submission" date="2018-06" db="EMBL/GenBank/DDBJ databases">
        <authorList>
            <consortium name="Pathogen Informatics"/>
            <person name="Doyle S."/>
        </authorList>
    </citation>
    <scope>NUCLEOTIDE SEQUENCE [LARGE SCALE GENOMIC DNA]</scope>
    <source>
        <strain evidence="2 3">NCTC10738</strain>
    </source>
</reference>
<evidence type="ECO:0000256" key="1">
    <source>
        <dbReference type="SAM" id="SignalP"/>
    </source>
</evidence>
<accession>A0A380A6R0</accession>
<dbReference type="Proteomes" id="UP000254069">
    <property type="component" value="Unassembled WGS sequence"/>
</dbReference>
<dbReference type="PANTHER" id="PTHR38436">
    <property type="entry name" value="POLYKETIDE CYCLASE SNOAL-LIKE DOMAIN"/>
    <property type="match status" value="1"/>
</dbReference>